<dbReference type="GeneID" id="73337616"/>
<accession>A0A9Q8WCW0</accession>
<organism evidence="1 2">
    <name type="scientific">Colletotrichum lupini</name>
    <dbReference type="NCBI Taxonomy" id="145971"/>
    <lineage>
        <taxon>Eukaryota</taxon>
        <taxon>Fungi</taxon>
        <taxon>Dikarya</taxon>
        <taxon>Ascomycota</taxon>
        <taxon>Pezizomycotina</taxon>
        <taxon>Sordariomycetes</taxon>
        <taxon>Hypocreomycetidae</taxon>
        <taxon>Glomerellales</taxon>
        <taxon>Glomerellaceae</taxon>
        <taxon>Colletotrichum</taxon>
        <taxon>Colletotrichum acutatum species complex</taxon>
    </lineage>
</organism>
<dbReference type="Proteomes" id="UP000830671">
    <property type="component" value="Chromosome 2"/>
</dbReference>
<proteinExistence type="predicted"/>
<dbReference type="AlphaFoldDB" id="A0A9Q8WCW0"/>
<keyword evidence="2" id="KW-1185">Reference proteome</keyword>
<dbReference type="RefSeq" id="XP_049139749.1">
    <property type="nucleotide sequence ID" value="XM_049282606.1"/>
</dbReference>
<evidence type="ECO:0000313" key="1">
    <source>
        <dbReference type="EMBL" id="UQC78112.1"/>
    </source>
</evidence>
<protein>
    <submittedName>
        <fullName evidence="1">Uncharacterized protein</fullName>
    </submittedName>
</protein>
<name>A0A9Q8WCW0_9PEZI</name>
<dbReference type="EMBL" id="CP019474">
    <property type="protein sequence ID" value="UQC78112.1"/>
    <property type="molecule type" value="Genomic_DNA"/>
</dbReference>
<evidence type="ECO:0000313" key="2">
    <source>
        <dbReference type="Proteomes" id="UP000830671"/>
    </source>
</evidence>
<dbReference type="KEGG" id="clup:CLUP02_03586"/>
<sequence>MLPSACFLQQPRANWDSWERTVWSDGYSTAEGVKDSRGLKFKMAGARCQPTPVRHLSSRRQYTYLSQAPCLVLPKTKIHRQEWARICDEFPSRPLPALDVSFLRNGFRFPGLPCFPCVRLPSGNDHLNRPVRVMAAGAKAGAGGHNQIASCRSDRACTNAPMSGKFLSQCGRGFISLPNSRLPLSTALSPQSPFAKFITSSRKDMQFTRQLPDRLAMTYYPTVWKASFRFFNSPALSVHHFTLSGKPNQRSESVCSNFHATPQSDLHLAVIFPGTQNTGYGIRDPNNLSTRVSCPELKVLTRRHIPGALDFLPVLSANPGAFSSPPILRGIRPGSCSFPQPKREHTAYGHLRTTAHCVAQLRKAAKSKALYCRTWQYPYAVLMQRAFLVSRAPQKLAAKDLACHAYWITRPYLVRCPCRWPRLRLAAYGFTMHAVPDKPSSHVRLLLLCRTAAPCRPHYPFAPKMGLAYVRTCAALDTLYYSIVALGPVLLADYEAAYVQRSTLRILRSWPWIPSHSLLLCFSITSTFERIGSRPASVGQWKQRRKTALAPLSVRWVYAGTQLCQCLSRVLTSFEIPGARNGEDTSNICKGGQHGGKQRVSKARLVRDSVNQSLFEFLTPMGYSTGR</sequence>
<reference evidence="1" key="1">
    <citation type="journal article" date="2021" name="Mol. Plant Microbe Interact.">
        <title>Complete Genome Sequence of the Plant-Pathogenic Fungus Colletotrichum lupini.</title>
        <authorList>
            <person name="Baroncelli R."/>
            <person name="Pensec F."/>
            <person name="Da Lio D."/>
            <person name="Boufleur T."/>
            <person name="Vicente I."/>
            <person name="Sarrocco S."/>
            <person name="Picot A."/>
            <person name="Baraldi E."/>
            <person name="Sukno S."/>
            <person name="Thon M."/>
            <person name="Le Floch G."/>
        </authorList>
    </citation>
    <scope>NUCLEOTIDE SEQUENCE</scope>
    <source>
        <strain evidence="1">IMI 504893</strain>
    </source>
</reference>
<gene>
    <name evidence="1" type="ORF">CLUP02_03586</name>
</gene>